<keyword evidence="3" id="KW-1185">Reference proteome</keyword>
<dbReference type="PANTHER" id="PTHR24567">
    <property type="entry name" value="CRP FAMILY TRANSCRIPTIONAL REGULATORY PROTEIN"/>
    <property type="match status" value="1"/>
</dbReference>
<dbReference type="Gene3D" id="2.60.120.10">
    <property type="entry name" value="Jelly Rolls"/>
    <property type="match status" value="1"/>
</dbReference>
<dbReference type="InterPro" id="IPR018490">
    <property type="entry name" value="cNMP-bd_dom_sf"/>
</dbReference>
<dbReference type="Pfam" id="PF00027">
    <property type="entry name" value="cNMP_binding"/>
    <property type="match status" value="1"/>
</dbReference>
<organism evidence="2 3">
    <name type="scientific">Tistrella bauzanensis</name>
    <dbReference type="NCBI Taxonomy" id="657419"/>
    <lineage>
        <taxon>Bacteria</taxon>
        <taxon>Pseudomonadati</taxon>
        <taxon>Pseudomonadota</taxon>
        <taxon>Alphaproteobacteria</taxon>
        <taxon>Geminicoccales</taxon>
        <taxon>Geminicoccaceae</taxon>
        <taxon>Tistrella</taxon>
    </lineage>
</organism>
<sequence length="151" mass="16573">MSLIRDVEVLRNVPMFANIEPAKLKLVAFTSERLTFDPGDTVFSEGEVGDAVYIIVEGSAEVQVATPRGPLKVADLGRNDVVGEIAILCDVPRTATVVAASPVTALRISKELFYQLIAQVPQMAIEIMRELARRVDRTTERYRLAVSGDDQ</sequence>
<gene>
    <name evidence="2" type="ORF">GCM10011505_36430</name>
</gene>
<dbReference type="SMART" id="SM00100">
    <property type="entry name" value="cNMP"/>
    <property type="match status" value="1"/>
</dbReference>
<proteinExistence type="predicted"/>
<dbReference type="InterPro" id="IPR018488">
    <property type="entry name" value="cNMP-bd_CS"/>
</dbReference>
<evidence type="ECO:0000259" key="1">
    <source>
        <dbReference type="PROSITE" id="PS50042"/>
    </source>
</evidence>
<reference evidence="3" key="1">
    <citation type="journal article" date="2019" name="Int. J. Syst. Evol. Microbiol.">
        <title>The Global Catalogue of Microorganisms (GCM) 10K type strain sequencing project: providing services to taxonomists for standard genome sequencing and annotation.</title>
        <authorList>
            <consortium name="The Broad Institute Genomics Platform"/>
            <consortium name="The Broad Institute Genome Sequencing Center for Infectious Disease"/>
            <person name="Wu L."/>
            <person name="Ma J."/>
        </authorList>
    </citation>
    <scope>NUCLEOTIDE SEQUENCE [LARGE SCALE GENOMIC DNA]</scope>
    <source>
        <strain evidence="3">CGMCC 1.10188</strain>
    </source>
</reference>
<dbReference type="CDD" id="cd00038">
    <property type="entry name" value="CAP_ED"/>
    <property type="match status" value="1"/>
</dbReference>
<protein>
    <submittedName>
        <fullName evidence="2">Transcriptional regulator</fullName>
    </submittedName>
</protein>
<dbReference type="PROSITE" id="PS00889">
    <property type="entry name" value="CNMP_BINDING_2"/>
    <property type="match status" value="1"/>
</dbReference>
<dbReference type="SUPFAM" id="SSF51206">
    <property type="entry name" value="cAMP-binding domain-like"/>
    <property type="match status" value="1"/>
</dbReference>
<comment type="caution">
    <text evidence="2">The sequence shown here is derived from an EMBL/GenBank/DDBJ whole genome shotgun (WGS) entry which is preliminary data.</text>
</comment>
<feature type="domain" description="Cyclic nucleotide-binding" evidence="1">
    <location>
        <begin position="15"/>
        <end position="134"/>
    </location>
</feature>
<accession>A0ABQ1IU23</accession>
<name>A0ABQ1IU23_9PROT</name>
<evidence type="ECO:0000313" key="3">
    <source>
        <dbReference type="Proteomes" id="UP000603352"/>
    </source>
</evidence>
<dbReference type="InterPro" id="IPR014710">
    <property type="entry name" value="RmlC-like_jellyroll"/>
</dbReference>
<dbReference type="InterPro" id="IPR050397">
    <property type="entry name" value="Env_Response_Regulators"/>
</dbReference>
<dbReference type="Proteomes" id="UP000603352">
    <property type="component" value="Unassembled WGS sequence"/>
</dbReference>
<dbReference type="EMBL" id="BMDZ01000049">
    <property type="protein sequence ID" value="GGB52095.1"/>
    <property type="molecule type" value="Genomic_DNA"/>
</dbReference>
<evidence type="ECO:0000313" key="2">
    <source>
        <dbReference type="EMBL" id="GGB52095.1"/>
    </source>
</evidence>
<dbReference type="InterPro" id="IPR000595">
    <property type="entry name" value="cNMP-bd_dom"/>
</dbReference>
<dbReference type="PROSITE" id="PS50042">
    <property type="entry name" value="CNMP_BINDING_3"/>
    <property type="match status" value="1"/>
</dbReference>
<dbReference type="PANTHER" id="PTHR24567:SF74">
    <property type="entry name" value="HTH-TYPE TRANSCRIPTIONAL REGULATOR ARCR"/>
    <property type="match status" value="1"/>
</dbReference>
<dbReference type="PRINTS" id="PR00103">
    <property type="entry name" value="CAMPKINASE"/>
</dbReference>